<evidence type="ECO:0000313" key="2">
    <source>
        <dbReference type="EMBL" id="GFO15773.1"/>
    </source>
</evidence>
<protein>
    <submittedName>
        <fullName evidence="2">Uncharacterized protein</fullName>
    </submittedName>
</protein>
<evidence type="ECO:0000313" key="3">
    <source>
        <dbReference type="Proteomes" id="UP000735302"/>
    </source>
</evidence>
<reference evidence="2 3" key="1">
    <citation type="journal article" date="2021" name="Elife">
        <title>Chloroplast acquisition without the gene transfer in kleptoplastic sea slugs, Plakobranchus ocellatus.</title>
        <authorList>
            <person name="Maeda T."/>
            <person name="Takahashi S."/>
            <person name="Yoshida T."/>
            <person name="Shimamura S."/>
            <person name="Takaki Y."/>
            <person name="Nagai Y."/>
            <person name="Toyoda A."/>
            <person name="Suzuki Y."/>
            <person name="Arimoto A."/>
            <person name="Ishii H."/>
            <person name="Satoh N."/>
            <person name="Nishiyama T."/>
            <person name="Hasebe M."/>
            <person name="Maruyama T."/>
            <person name="Minagawa J."/>
            <person name="Obokata J."/>
            <person name="Shigenobu S."/>
        </authorList>
    </citation>
    <scope>NUCLEOTIDE SEQUENCE [LARGE SCALE GENOMIC DNA]</scope>
</reference>
<comment type="caution">
    <text evidence="2">The sequence shown here is derived from an EMBL/GenBank/DDBJ whole genome shotgun (WGS) entry which is preliminary data.</text>
</comment>
<proteinExistence type="predicted"/>
<name>A0AAV4B837_9GAST</name>
<gene>
    <name evidence="2" type="ORF">PoB_004227800</name>
</gene>
<feature type="region of interest" description="Disordered" evidence="1">
    <location>
        <begin position="90"/>
        <end position="135"/>
    </location>
</feature>
<keyword evidence="3" id="KW-1185">Reference proteome</keyword>
<organism evidence="2 3">
    <name type="scientific">Plakobranchus ocellatus</name>
    <dbReference type="NCBI Taxonomy" id="259542"/>
    <lineage>
        <taxon>Eukaryota</taxon>
        <taxon>Metazoa</taxon>
        <taxon>Spiralia</taxon>
        <taxon>Lophotrochozoa</taxon>
        <taxon>Mollusca</taxon>
        <taxon>Gastropoda</taxon>
        <taxon>Heterobranchia</taxon>
        <taxon>Euthyneura</taxon>
        <taxon>Panpulmonata</taxon>
        <taxon>Sacoglossa</taxon>
        <taxon>Placobranchoidea</taxon>
        <taxon>Plakobranchidae</taxon>
        <taxon>Plakobranchus</taxon>
    </lineage>
</organism>
<dbReference type="EMBL" id="BLXT01004630">
    <property type="protein sequence ID" value="GFO15773.1"/>
    <property type="molecule type" value="Genomic_DNA"/>
</dbReference>
<dbReference type="AlphaFoldDB" id="A0AAV4B837"/>
<dbReference type="Proteomes" id="UP000735302">
    <property type="component" value="Unassembled WGS sequence"/>
</dbReference>
<sequence length="135" mass="15497">MQQVGWRVGLLVHYTRQRYSAGCSKTGGELDYWYITQGKGKVQDAASRVEIWTTGTLHKAKVRCRMQQVEWRFGLLVHFTRQREGVKIADCDSLTDDDGDGDGNDDDDDDDDDDDEDDEDEDDEDEDHDDDDDDD</sequence>
<evidence type="ECO:0000256" key="1">
    <source>
        <dbReference type="SAM" id="MobiDB-lite"/>
    </source>
</evidence>
<feature type="compositionally biased region" description="Acidic residues" evidence="1">
    <location>
        <begin position="93"/>
        <end position="135"/>
    </location>
</feature>
<accession>A0AAV4B837</accession>